<keyword evidence="1" id="KW-0812">Transmembrane</keyword>
<dbReference type="Proteomes" id="UP000275368">
    <property type="component" value="Chromosome"/>
</dbReference>
<dbReference type="EMBL" id="AP019308">
    <property type="protein sequence ID" value="BBH21168.1"/>
    <property type="molecule type" value="Genomic_DNA"/>
</dbReference>
<keyword evidence="1" id="KW-1133">Transmembrane helix</keyword>
<evidence type="ECO:0000256" key="1">
    <source>
        <dbReference type="SAM" id="Phobius"/>
    </source>
</evidence>
<evidence type="ECO:0000313" key="3">
    <source>
        <dbReference type="Proteomes" id="UP000275368"/>
    </source>
</evidence>
<proteinExistence type="predicted"/>
<name>A0A3G9JBD0_9BACL</name>
<dbReference type="AlphaFoldDB" id="A0A3G9JBD0"/>
<evidence type="ECO:0000313" key="2">
    <source>
        <dbReference type="EMBL" id="BBH21168.1"/>
    </source>
</evidence>
<gene>
    <name evidence="2" type="ORF">Back11_25130</name>
</gene>
<keyword evidence="1" id="KW-0472">Membrane</keyword>
<keyword evidence="3" id="KW-1185">Reference proteome</keyword>
<feature type="transmembrane region" description="Helical" evidence="1">
    <location>
        <begin position="6"/>
        <end position="29"/>
    </location>
</feature>
<protein>
    <submittedName>
        <fullName evidence="2">Uncharacterized protein</fullName>
    </submittedName>
</protein>
<reference evidence="2 3" key="1">
    <citation type="submission" date="2018-11" db="EMBL/GenBank/DDBJ databases">
        <title>Complete genome sequence of Paenibacillus baekrokdamisoli strain KCTC 33723.</title>
        <authorList>
            <person name="Kang S.W."/>
            <person name="Lee K.C."/>
            <person name="Kim K.K."/>
            <person name="Kim J.S."/>
            <person name="Kim D.S."/>
            <person name="Ko S.H."/>
            <person name="Yang S.H."/>
            <person name="Lee J.S."/>
        </authorList>
    </citation>
    <scope>NUCLEOTIDE SEQUENCE [LARGE SCALE GENOMIC DNA]</scope>
    <source>
        <strain evidence="2 3">KCTC 33723</strain>
    </source>
</reference>
<dbReference type="KEGG" id="pbk:Back11_25130"/>
<accession>A0A3G9JBD0</accession>
<organism evidence="2 3">
    <name type="scientific">Paenibacillus baekrokdamisoli</name>
    <dbReference type="NCBI Taxonomy" id="1712516"/>
    <lineage>
        <taxon>Bacteria</taxon>
        <taxon>Bacillati</taxon>
        <taxon>Bacillota</taxon>
        <taxon>Bacilli</taxon>
        <taxon>Bacillales</taxon>
        <taxon>Paenibacillaceae</taxon>
        <taxon>Paenibacillus</taxon>
    </lineage>
</organism>
<sequence>MEAAYLAVWLIGLFGIVGAVLVCVARMVIKDSTKYDELYVWKQDHPKESGKDE</sequence>